<proteinExistence type="predicted"/>
<accession>S5THC1</accession>
<name>S5THC1_9CORY</name>
<keyword evidence="2" id="KW-1185">Reference proteome</keyword>
<protein>
    <submittedName>
        <fullName evidence="1">Uncharacterized protein</fullName>
    </submittedName>
</protein>
<reference evidence="1 2" key="1">
    <citation type="submission" date="2012-11" db="EMBL/GenBank/DDBJ databases">
        <title>The complete genome sequence of Corynebacterium maris Coryn-1 (=DSM 45190).</title>
        <authorList>
            <person name="Schaffert L."/>
            <person name="Albersmeier A."/>
            <person name="Kalinowski J."/>
            <person name="Ruckert C."/>
        </authorList>
    </citation>
    <scope>NUCLEOTIDE SEQUENCE [LARGE SCALE GENOMIC DNA]</scope>
    <source>
        <strain evidence="2">Coryn-1</strain>
    </source>
</reference>
<dbReference type="HOGENOM" id="CLU_1150356_0_0_11"/>
<dbReference type="AlphaFoldDB" id="S5THC1"/>
<gene>
    <name evidence="1" type="ORF">B841_04265</name>
</gene>
<dbReference type="KEGG" id="cmd:B841_04265"/>
<dbReference type="OrthoDB" id="4408613at2"/>
<organism evidence="1 2">
    <name type="scientific">Corynebacterium maris DSM 45190</name>
    <dbReference type="NCBI Taxonomy" id="1224163"/>
    <lineage>
        <taxon>Bacteria</taxon>
        <taxon>Bacillati</taxon>
        <taxon>Actinomycetota</taxon>
        <taxon>Actinomycetes</taxon>
        <taxon>Mycobacteriales</taxon>
        <taxon>Corynebacteriaceae</taxon>
        <taxon>Corynebacterium</taxon>
    </lineage>
</organism>
<evidence type="ECO:0000313" key="1">
    <source>
        <dbReference type="EMBL" id="AGS34336.1"/>
    </source>
</evidence>
<sequence>MTITATYAKNLTRRILNGAGSVSFVPYKLDPTRSIPVVLHGIDAAGRIIVVCRADESDWLPNTEVRVDGVKKALELSTNITVASLHGTGQLAWLPAGEAVPGIGLDPAPHLRFGVVDLEQVHLHWPCGATMVRIAELSGMADDAPAIDELEVRGRLDALGERRLASLHTEVLTGLIDGEVLDDRKLALRKNHRDRVWVGDVDGQGLMLIGAGTQRISVTFVRFPQPADSAEEIADAVAALA</sequence>
<dbReference type="PATRIC" id="fig|1224163.3.peg.853"/>
<dbReference type="EMBL" id="CP003924">
    <property type="protein sequence ID" value="AGS34336.1"/>
    <property type="molecule type" value="Genomic_DNA"/>
</dbReference>
<dbReference type="RefSeq" id="WP_020934269.1">
    <property type="nucleotide sequence ID" value="NC_021915.1"/>
</dbReference>
<dbReference type="STRING" id="1224163.B841_04265"/>
<evidence type="ECO:0000313" key="2">
    <source>
        <dbReference type="Proteomes" id="UP000015388"/>
    </source>
</evidence>
<dbReference type="Proteomes" id="UP000015388">
    <property type="component" value="Chromosome"/>
</dbReference>
<dbReference type="eggNOG" id="ENOG5032SNH">
    <property type="taxonomic scope" value="Bacteria"/>
</dbReference>